<feature type="domain" description="VIT" evidence="4">
    <location>
        <begin position="63"/>
        <end position="191"/>
    </location>
</feature>
<evidence type="ECO:0000259" key="3">
    <source>
        <dbReference type="PROSITE" id="PS50234"/>
    </source>
</evidence>
<evidence type="ECO:0000256" key="1">
    <source>
        <dbReference type="SAM" id="MobiDB-lite"/>
    </source>
</evidence>
<dbReference type="PROSITE" id="PS50234">
    <property type="entry name" value="VWFA"/>
    <property type="match status" value="1"/>
</dbReference>
<feature type="compositionally biased region" description="Polar residues" evidence="1">
    <location>
        <begin position="758"/>
        <end position="768"/>
    </location>
</feature>
<dbReference type="InterPro" id="IPR002035">
    <property type="entry name" value="VWF_A"/>
</dbReference>
<dbReference type="OMA" id="WAFKTIK"/>
<dbReference type="SMART" id="SM00609">
    <property type="entry name" value="VIT"/>
    <property type="match status" value="1"/>
</dbReference>
<dbReference type="PROSITE" id="PS51468">
    <property type="entry name" value="VIT"/>
    <property type="match status" value="1"/>
</dbReference>
<keyword evidence="6" id="KW-1185">Reference proteome</keyword>
<dbReference type="EMBL" id="LNIX01000003">
    <property type="protein sequence ID" value="OXA58314.1"/>
    <property type="molecule type" value="Genomic_DNA"/>
</dbReference>
<dbReference type="AlphaFoldDB" id="A0A226EMQ6"/>
<sequence length="969" mass="107654">MQLSAIYLFNFIVPFVSYLTSCKSSPLSNGDNAFLITGMDTSDRAGVASGHSIASWASPMTPSYRRKRAITTRLISPEIYSVKINSDIKYRYSRTHVSSSVANRDPSASQEITFNVVLPETAFISKFVMEIENKSYVAYVKEKDEAKKVYAHAQRRGQTAGLLEMRNSNTFNVNVNIKAGTEVKFNLTYEELLSRRLGKYEQSINFNPAQARSVKDFQILVTIEESQNITLLRVPNLRNDLDSNLDFHGNNQDAVISQSGNKASISWRPSISDQRNLNAQGLGSGNFVVQYDINRTSTGEILLMEGYFVHFFSPESLPPLRKHVIFVLDISGSMYGRKLKQMKEAQNKILDDMKPDDFLDIVTFSSGVETWSTYGDDIPAKNMDGPSNHYPIPATEENIDLAKTFINSLKVKGNTNIHKATLSSINIAKSSILPENVESMIIFLTDGQPTAGVTDPSIILETIKRENSANFSIPIFSLGFGNDVDFPFLRKLSLQNHAFARKIYEGSDAALQMKGFYNEIASPLLSRVSFKYTNNVTDVTVSEFPTVFNGTEIAVAGRLDPKVVCTLGNSSLVLTEKKILNVDIYGIGRNGVISFKPPEIFCQPIDASITTLNNTVATTSKEDKFLERLWAYLTIQQLIEKDIKGEKNISGTEIETPKQHAIRLALQYGFVTPFTSLVVVKPEINENMTGITNTSSVVEDLASPDESSAGQMLALHQSAPRLMAPNPGPVGDFGPPLVSSGYYSAGFTPFSDTGMDDSFNTGSQSSRSGLRPGIGSATRNRNYKKHSGRVWMGEEIDLGPIIARNKLRLSDIQWIASNPYLDVNGTRFTVADKLTVQLYRRQGSSNACASSVQFGARECVHLKDCVLQPFVNLEYWFYWDVLSTKTVETLTEINKPLQTKCSKGVKTQGIVFVARPQHGGKEKFDTFDRWRHHRGAVTLRPTTPIFELIPSPKIRNTLAKTGCRNSNPF</sequence>
<evidence type="ECO:0000313" key="6">
    <source>
        <dbReference type="Proteomes" id="UP000198287"/>
    </source>
</evidence>
<evidence type="ECO:0000259" key="4">
    <source>
        <dbReference type="PROSITE" id="PS51468"/>
    </source>
</evidence>
<dbReference type="InterPro" id="IPR013694">
    <property type="entry name" value="VIT"/>
</dbReference>
<proteinExistence type="predicted"/>
<dbReference type="GO" id="GO:0032991">
    <property type="term" value="C:protein-containing complex"/>
    <property type="evidence" value="ECO:0007669"/>
    <property type="project" value="UniProtKB-ARBA"/>
</dbReference>
<feature type="chain" id="PRO_5012804853" evidence="2">
    <location>
        <begin position="19"/>
        <end position="969"/>
    </location>
</feature>
<dbReference type="SUPFAM" id="SSF53300">
    <property type="entry name" value="vWA-like"/>
    <property type="match status" value="1"/>
</dbReference>
<dbReference type="STRING" id="158441.A0A226EMQ6"/>
<feature type="signal peptide" evidence="2">
    <location>
        <begin position="1"/>
        <end position="18"/>
    </location>
</feature>
<reference evidence="5 6" key="1">
    <citation type="submission" date="2015-12" db="EMBL/GenBank/DDBJ databases">
        <title>The genome of Folsomia candida.</title>
        <authorList>
            <person name="Faddeeva A."/>
            <person name="Derks M.F."/>
            <person name="Anvar Y."/>
            <person name="Smit S."/>
            <person name="Van Straalen N."/>
            <person name="Roelofs D."/>
        </authorList>
    </citation>
    <scope>NUCLEOTIDE SEQUENCE [LARGE SCALE GENOMIC DNA]</scope>
    <source>
        <strain evidence="5 6">VU population</strain>
        <tissue evidence="5">Whole body</tissue>
    </source>
</reference>
<protein>
    <submittedName>
        <fullName evidence="5">Inter-alpha-trypsin inhibitor heavy chain H3</fullName>
    </submittedName>
</protein>
<dbReference type="Pfam" id="PF08487">
    <property type="entry name" value="VIT"/>
    <property type="match status" value="1"/>
</dbReference>
<dbReference type="Gene3D" id="3.40.50.410">
    <property type="entry name" value="von Willebrand factor, type A domain"/>
    <property type="match status" value="1"/>
</dbReference>
<dbReference type="PANTHER" id="PTHR10338">
    <property type="entry name" value="INTER-ALPHA-TRYPSIN INHIBITOR HEAVY CHAIN FAMILY MEMBER"/>
    <property type="match status" value="1"/>
</dbReference>
<organism evidence="5 6">
    <name type="scientific">Folsomia candida</name>
    <name type="common">Springtail</name>
    <dbReference type="NCBI Taxonomy" id="158441"/>
    <lineage>
        <taxon>Eukaryota</taxon>
        <taxon>Metazoa</taxon>
        <taxon>Ecdysozoa</taxon>
        <taxon>Arthropoda</taxon>
        <taxon>Hexapoda</taxon>
        <taxon>Collembola</taxon>
        <taxon>Entomobryomorpha</taxon>
        <taxon>Isotomoidea</taxon>
        <taxon>Isotomidae</taxon>
        <taxon>Proisotominae</taxon>
        <taxon>Folsomia</taxon>
    </lineage>
</organism>
<dbReference type="PANTHER" id="PTHR10338:SF108">
    <property type="entry name" value="INTER-ALPHA-TRYPSIN INHIBITOR HEAVY CHAIN H4-LIKE PROTEIN"/>
    <property type="match status" value="1"/>
</dbReference>
<gene>
    <name evidence="5" type="ORF">Fcan01_06499</name>
</gene>
<dbReference type="Proteomes" id="UP000198287">
    <property type="component" value="Unassembled WGS sequence"/>
</dbReference>
<dbReference type="SMART" id="SM00327">
    <property type="entry name" value="VWA"/>
    <property type="match status" value="1"/>
</dbReference>
<keyword evidence="2" id="KW-0732">Signal</keyword>
<comment type="caution">
    <text evidence="5">The sequence shown here is derived from an EMBL/GenBank/DDBJ whole genome shotgun (WGS) entry which is preliminary data.</text>
</comment>
<dbReference type="Pfam" id="PF00092">
    <property type="entry name" value="VWA"/>
    <property type="match status" value="1"/>
</dbReference>
<dbReference type="InterPro" id="IPR036465">
    <property type="entry name" value="vWFA_dom_sf"/>
</dbReference>
<evidence type="ECO:0000256" key="2">
    <source>
        <dbReference type="SAM" id="SignalP"/>
    </source>
</evidence>
<evidence type="ECO:0000313" key="5">
    <source>
        <dbReference type="EMBL" id="OXA58314.1"/>
    </source>
</evidence>
<dbReference type="InterPro" id="IPR050934">
    <property type="entry name" value="ITIH"/>
</dbReference>
<accession>A0A226EMQ6</accession>
<feature type="domain" description="VWFA" evidence="3">
    <location>
        <begin position="323"/>
        <end position="520"/>
    </location>
</feature>
<name>A0A226EMQ6_FOLCA</name>
<dbReference type="OrthoDB" id="299997at2759"/>
<feature type="region of interest" description="Disordered" evidence="1">
    <location>
        <begin position="755"/>
        <end position="781"/>
    </location>
</feature>